<evidence type="ECO:0000313" key="5">
    <source>
        <dbReference type="Proteomes" id="UP000036987"/>
    </source>
</evidence>
<organism evidence="4 5">
    <name type="scientific">Zostera marina</name>
    <name type="common">Eelgrass</name>
    <dbReference type="NCBI Taxonomy" id="29655"/>
    <lineage>
        <taxon>Eukaryota</taxon>
        <taxon>Viridiplantae</taxon>
        <taxon>Streptophyta</taxon>
        <taxon>Embryophyta</taxon>
        <taxon>Tracheophyta</taxon>
        <taxon>Spermatophyta</taxon>
        <taxon>Magnoliopsida</taxon>
        <taxon>Liliopsida</taxon>
        <taxon>Zosteraceae</taxon>
        <taxon>Zostera</taxon>
    </lineage>
</organism>
<sequence>MKIFNWVKDKVINGRLSEKQKKNKKDKEISDDQLPAERCKEEMSDWTNGLLSIGTFGNNSGFTGDSQRYTSSETSGFSGFTGDSQRYASSERSSCSQGLSNFTMEEVNKLQKELTRQLNGNSNLGKNLEIEQIAVVDDDDYICQDTNLVSKSEDSTTKMKRKHLTFLLKKMFVCGGGFAKVPGLKYPVPETRMEKLLRTILKMKMNSSASSTSAKFLSVRKNNNNKKKNGMEEMEEITENGCRWVKTDSEYIVLEI</sequence>
<comment type="caution">
    <text evidence="4">The sequence shown here is derived from an EMBL/GenBank/DDBJ whole genome shotgun (WGS) entry which is preliminary data.</text>
</comment>
<protein>
    <submittedName>
        <fullName evidence="4">Uncharacterized protein</fullName>
    </submittedName>
</protein>
<feature type="region of interest" description="Disordered" evidence="3">
    <location>
        <begin position="18"/>
        <end position="38"/>
    </location>
</feature>
<dbReference type="PANTHER" id="PTHR34045:SF3">
    <property type="entry name" value="PROTEIN LAZY 4"/>
    <property type="match status" value="1"/>
</dbReference>
<dbReference type="Proteomes" id="UP000036987">
    <property type="component" value="Unassembled WGS sequence"/>
</dbReference>
<accession>A0A0K9NUK1</accession>
<dbReference type="InterPro" id="IPR044683">
    <property type="entry name" value="LAZY"/>
</dbReference>
<dbReference type="GO" id="GO:0009630">
    <property type="term" value="P:gravitropism"/>
    <property type="evidence" value="ECO:0007669"/>
    <property type="project" value="InterPro"/>
</dbReference>
<dbReference type="AlphaFoldDB" id="A0A0K9NUK1"/>
<keyword evidence="5" id="KW-1185">Reference proteome</keyword>
<dbReference type="OMA" id="ESCKWDR"/>
<evidence type="ECO:0000256" key="1">
    <source>
        <dbReference type="ARBA" id="ARBA00022604"/>
    </source>
</evidence>
<dbReference type="GO" id="GO:0040008">
    <property type="term" value="P:regulation of growth"/>
    <property type="evidence" value="ECO:0007669"/>
    <property type="project" value="InterPro"/>
</dbReference>
<evidence type="ECO:0000256" key="2">
    <source>
        <dbReference type="ARBA" id="ARBA00024198"/>
    </source>
</evidence>
<proteinExistence type="inferred from homology"/>
<dbReference type="OrthoDB" id="1729737at2759"/>
<dbReference type="STRING" id="29655.A0A0K9NUK1"/>
<reference evidence="5" key="1">
    <citation type="journal article" date="2016" name="Nature">
        <title>The genome of the seagrass Zostera marina reveals angiosperm adaptation to the sea.</title>
        <authorList>
            <person name="Olsen J.L."/>
            <person name="Rouze P."/>
            <person name="Verhelst B."/>
            <person name="Lin Y.-C."/>
            <person name="Bayer T."/>
            <person name="Collen J."/>
            <person name="Dattolo E."/>
            <person name="De Paoli E."/>
            <person name="Dittami S."/>
            <person name="Maumus F."/>
            <person name="Michel G."/>
            <person name="Kersting A."/>
            <person name="Lauritano C."/>
            <person name="Lohaus R."/>
            <person name="Toepel M."/>
            <person name="Tonon T."/>
            <person name="Vanneste K."/>
            <person name="Amirebrahimi M."/>
            <person name="Brakel J."/>
            <person name="Bostroem C."/>
            <person name="Chovatia M."/>
            <person name="Grimwood J."/>
            <person name="Jenkins J.W."/>
            <person name="Jueterbock A."/>
            <person name="Mraz A."/>
            <person name="Stam W.T."/>
            <person name="Tice H."/>
            <person name="Bornberg-Bauer E."/>
            <person name="Green P.J."/>
            <person name="Pearson G.A."/>
            <person name="Procaccini G."/>
            <person name="Duarte C.M."/>
            <person name="Schmutz J."/>
            <person name="Reusch T.B.H."/>
            <person name="Van de Peer Y."/>
        </authorList>
    </citation>
    <scope>NUCLEOTIDE SEQUENCE [LARGE SCALE GENOMIC DNA]</scope>
    <source>
        <strain evidence="5">cv. Finnish</strain>
    </source>
</reference>
<evidence type="ECO:0000313" key="4">
    <source>
        <dbReference type="EMBL" id="KMZ60471.1"/>
    </source>
</evidence>
<keyword evidence="1" id="KW-0341">Growth regulation</keyword>
<evidence type="ECO:0000256" key="3">
    <source>
        <dbReference type="SAM" id="MobiDB-lite"/>
    </source>
</evidence>
<dbReference type="PANTHER" id="PTHR34045">
    <property type="entry name" value="OS03G0406300 PROTEIN"/>
    <property type="match status" value="1"/>
</dbReference>
<comment type="similarity">
    <text evidence="2">Belongs to the LAZY family.</text>
</comment>
<dbReference type="EMBL" id="LFYR01001622">
    <property type="protein sequence ID" value="KMZ60471.1"/>
    <property type="molecule type" value="Genomic_DNA"/>
</dbReference>
<gene>
    <name evidence="4" type="ORF">ZOSMA_59G00310</name>
</gene>
<name>A0A0K9NUK1_ZOSMR</name>